<keyword evidence="6" id="KW-1185">Reference proteome</keyword>
<sequence length="95" mass="10689">MYSDSNSVFNCIQRAHQNFLENYTQFQVLLLLGGIHYPRLGAAAGLVWLLGRIVYTIGYSTGDPQKRMRGGFQYVGLLFLLYSSVHFGVGLLGWI</sequence>
<accession>A0ABM1S103</accession>
<dbReference type="InterPro" id="IPR050997">
    <property type="entry name" value="MAPEG"/>
</dbReference>
<evidence type="ECO:0000256" key="2">
    <source>
        <dbReference type="ARBA" id="ARBA00022692"/>
    </source>
</evidence>
<protein>
    <submittedName>
        <fullName evidence="7">Microsomal glutathione S-transferase 3-like</fullName>
    </submittedName>
</protein>
<keyword evidence="2 5" id="KW-0812">Transmembrane</keyword>
<dbReference type="GeneID" id="106478072"/>
<keyword evidence="3 5" id="KW-1133">Transmembrane helix</keyword>
<feature type="transmembrane region" description="Helical" evidence="5">
    <location>
        <begin position="71"/>
        <end position="94"/>
    </location>
</feature>
<dbReference type="PANTHER" id="PTHR10250">
    <property type="entry name" value="MICROSOMAL GLUTATHIONE S-TRANSFERASE"/>
    <property type="match status" value="1"/>
</dbReference>
<dbReference type="Gene3D" id="1.20.120.550">
    <property type="entry name" value="Membrane associated eicosanoid/glutathione metabolism-like domain"/>
    <property type="match status" value="1"/>
</dbReference>
<organism evidence="6 7">
    <name type="scientific">Limulus polyphemus</name>
    <name type="common">Atlantic horseshoe crab</name>
    <dbReference type="NCBI Taxonomy" id="6850"/>
    <lineage>
        <taxon>Eukaryota</taxon>
        <taxon>Metazoa</taxon>
        <taxon>Ecdysozoa</taxon>
        <taxon>Arthropoda</taxon>
        <taxon>Chelicerata</taxon>
        <taxon>Merostomata</taxon>
        <taxon>Xiphosura</taxon>
        <taxon>Limulidae</taxon>
        <taxon>Limulus</taxon>
    </lineage>
</organism>
<keyword evidence="4 5" id="KW-0472">Membrane</keyword>
<dbReference type="Pfam" id="PF01124">
    <property type="entry name" value="MAPEG"/>
    <property type="match status" value="1"/>
</dbReference>
<proteinExistence type="predicted"/>
<evidence type="ECO:0000256" key="4">
    <source>
        <dbReference type="ARBA" id="ARBA00023136"/>
    </source>
</evidence>
<dbReference type="RefSeq" id="XP_022237308.1">
    <property type="nucleotide sequence ID" value="XM_022381600.1"/>
</dbReference>
<evidence type="ECO:0000313" key="6">
    <source>
        <dbReference type="Proteomes" id="UP000694941"/>
    </source>
</evidence>
<evidence type="ECO:0000256" key="1">
    <source>
        <dbReference type="ARBA" id="ARBA00004141"/>
    </source>
</evidence>
<comment type="subcellular location">
    <subcellularLocation>
        <location evidence="1">Membrane</location>
        <topology evidence="1">Multi-pass membrane protein</topology>
    </subcellularLocation>
</comment>
<dbReference type="PANTHER" id="PTHR10250:SF26">
    <property type="entry name" value="GLUTATHIONE S-TRANSFERASE 3, MITOCHONDRIAL"/>
    <property type="match status" value="1"/>
</dbReference>
<gene>
    <name evidence="7" type="primary">LOC106478072</name>
</gene>
<name>A0ABM1S103_LIMPO</name>
<evidence type="ECO:0000256" key="3">
    <source>
        <dbReference type="ARBA" id="ARBA00022989"/>
    </source>
</evidence>
<dbReference type="InterPro" id="IPR001129">
    <property type="entry name" value="Membr-assoc_MAPEG"/>
</dbReference>
<dbReference type="InterPro" id="IPR023352">
    <property type="entry name" value="MAPEG-like_dom_sf"/>
</dbReference>
<reference evidence="7" key="1">
    <citation type="submission" date="2025-08" db="UniProtKB">
        <authorList>
            <consortium name="RefSeq"/>
        </authorList>
    </citation>
    <scope>IDENTIFICATION</scope>
    <source>
        <tissue evidence="7">Muscle</tissue>
    </source>
</reference>
<dbReference type="Proteomes" id="UP000694941">
    <property type="component" value="Unplaced"/>
</dbReference>
<evidence type="ECO:0000313" key="7">
    <source>
        <dbReference type="RefSeq" id="XP_022237308.1"/>
    </source>
</evidence>
<dbReference type="SUPFAM" id="SSF161084">
    <property type="entry name" value="MAPEG domain-like"/>
    <property type="match status" value="1"/>
</dbReference>
<evidence type="ECO:0000256" key="5">
    <source>
        <dbReference type="SAM" id="Phobius"/>
    </source>
</evidence>